<gene>
    <name evidence="1" type="ORF">EAH69_10700</name>
</gene>
<reference evidence="1 2" key="1">
    <citation type="submission" date="2018-10" db="EMBL/GenBank/DDBJ databases">
        <authorList>
            <person name="Chen X."/>
        </authorList>
    </citation>
    <scope>NUCLEOTIDE SEQUENCE [LARGE SCALE GENOMIC DNA]</scope>
    <source>
        <strain evidence="1 2">YIM 102668</strain>
    </source>
</reference>
<dbReference type="Proteomes" id="UP000275348">
    <property type="component" value="Unassembled WGS sequence"/>
</dbReference>
<dbReference type="InterPro" id="IPR036514">
    <property type="entry name" value="SGNH_hydro_sf"/>
</dbReference>
<name>A0A3L9M549_9FLAO</name>
<organism evidence="1 2">
    <name type="scientific">Faecalibacter macacae</name>
    <dbReference type="NCBI Taxonomy" id="1859289"/>
    <lineage>
        <taxon>Bacteria</taxon>
        <taxon>Pseudomonadati</taxon>
        <taxon>Bacteroidota</taxon>
        <taxon>Flavobacteriia</taxon>
        <taxon>Flavobacteriales</taxon>
        <taxon>Weeksellaceae</taxon>
        <taxon>Faecalibacter</taxon>
    </lineage>
</organism>
<dbReference type="Gene3D" id="3.40.50.1110">
    <property type="entry name" value="SGNH hydrolase"/>
    <property type="match status" value="1"/>
</dbReference>
<sequence length="307" mass="36090">MKKVLIVVLGISFCFLFLITSFEYFLRAIPNDFNTKQFFLNNNRDNIQVLILGSSHAFVGINPNELDQKAFNLAYSSQTLDLDEKLFNRYKNELPQLKTVIIPVSYFSYVLALEDGVSNYKIKDYNIYYGLFSHTFQLKNQFEIFFQSIDKNLIDLKRFNKSFNGKITIDSTGFINKRYIKTNLDWEESAIHATNSHSKNMNENLTQKRIIQNQKSLENIIAWCQKNQVQVILVSSPTTDAYVQKLDMEQFDHWRKTTKYITDKYSNVIWLNYLDHNNFFTSDDFQNADHLSEKGAAKMTRLINQYL</sequence>
<dbReference type="SUPFAM" id="SSF52266">
    <property type="entry name" value="SGNH hydrolase"/>
    <property type="match status" value="1"/>
</dbReference>
<proteinExistence type="predicted"/>
<dbReference type="EMBL" id="RDOJ01000015">
    <property type="protein sequence ID" value="RLZ08058.1"/>
    <property type="molecule type" value="Genomic_DNA"/>
</dbReference>
<accession>A0A3L9M549</accession>
<evidence type="ECO:0000313" key="1">
    <source>
        <dbReference type="EMBL" id="RLZ08058.1"/>
    </source>
</evidence>
<protein>
    <recommendedName>
        <fullName evidence="3">SGNH/GDSL hydrolase family protein</fullName>
    </recommendedName>
</protein>
<dbReference type="RefSeq" id="WP_121935200.1">
    <property type="nucleotide sequence ID" value="NZ_RDOJ01000015.1"/>
</dbReference>
<keyword evidence="2" id="KW-1185">Reference proteome</keyword>
<evidence type="ECO:0008006" key="3">
    <source>
        <dbReference type="Google" id="ProtNLM"/>
    </source>
</evidence>
<dbReference type="GO" id="GO:0016788">
    <property type="term" value="F:hydrolase activity, acting on ester bonds"/>
    <property type="evidence" value="ECO:0007669"/>
    <property type="project" value="UniProtKB-ARBA"/>
</dbReference>
<dbReference type="OrthoDB" id="9761723at2"/>
<dbReference type="AlphaFoldDB" id="A0A3L9M549"/>
<evidence type="ECO:0000313" key="2">
    <source>
        <dbReference type="Proteomes" id="UP000275348"/>
    </source>
</evidence>
<comment type="caution">
    <text evidence="1">The sequence shown here is derived from an EMBL/GenBank/DDBJ whole genome shotgun (WGS) entry which is preliminary data.</text>
</comment>